<dbReference type="EMBL" id="ASPP01008511">
    <property type="protein sequence ID" value="ETO25460.1"/>
    <property type="molecule type" value="Genomic_DNA"/>
</dbReference>
<dbReference type="Proteomes" id="UP000023152">
    <property type="component" value="Unassembled WGS sequence"/>
</dbReference>
<protein>
    <submittedName>
        <fullName evidence="3">Uncharacterized protein</fullName>
    </submittedName>
</protein>
<evidence type="ECO:0000256" key="1">
    <source>
        <dbReference type="SAM" id="Coils"/>
    </source>
</evidence>
<gene>
    <name evidence="3" type="ORF">RFI_11677</name>
</gene>
<accession>X6NGM4</accession>
<organism evidence="3 4">
    <name type="scientific">Reticulomyxa filosa</name>
    <dbReference type="NCBI Taxonomy" id="46433"/>
    <lineage>
        <taxon>Eukaryota</taxon>
        <taxon>Sar</taxon>
        <taxon>Rhizaria</taxon>
        <taxon>Retaria</taxon>
        <taxon>Foraminifera</taxon>
        <taxon>Monothalamids</taxon>
        <taxon>Reticulomyxidae</taxon>
        <taxon>Reticulomyxa</taxon>
    </lineage>
</organism>
<name>X6NGM4_RETFI</name>
<sequence length="232" mass="27036">VFFFLKKKKKKKNDMTVLFFLLEETINSLRFGSRCKLISNEASVNRLYTNAELMALVKKLKEENESLRKGLMTLPTATESETNLGVDDQGDEESRTKGTSESRRNLEVTNDDLTDQLKTLQDQNEKLRKQLQTTQLQIQETMQSKSVKNEEITKQEETASRNLLMAQARVKELEVSLHRADQANRKLTQAYQLLRNSFDQLKTEMNQVQEDKKQNLEQMSIQLQKYKKHNMA</sequence>
<keyword evidence="1" id="KW-0175">Coiled coil</keyword>
<feature type="region of interest" description="Disordered" evidence="2">
    <location>
        <begin position="71"/>
        <end position="107"/>
    </location>
</feature>
<feature type="non-terminal residue" evidence="3">
    <location>
        <position position="232"/>
    </location>
</feature>
<dbReference type="AlphaFoldDB" id="X6NGM4"/>
<keyword evidence="4" id="KW-1185">Reference proteome</keyword>
<evidence type="ECO:0000256" key="2">
    <source>
        <dbReference type="SAM" id="MobiDB-lite"/>
    </source>
</evidence>
<feature type="coiled-coil region" evidence="1">
    <location>
        <begin position="170"/>
        <end position="229"/>
    </location>
</feature>
<feature type="compositionally biased region" description="Basic and acidic residues" evidence="2">
    <location>
        <begin position="92"/>
        <end position="106"/>
    </location>
</feature>
<feature type="non-terminal residue" evidence="3">
    <location>
        <position position="1"/>
    </location>
</feature>
<dbReference type="Gene3D" id="1.20.58.1980">
    <property type="match status" value="1"/>
</dbReference>
<reference evidence="3 4" key="1">
    <citation type="journal article" date="2013" name="Curr. Biol.">
        <title>The Genome of the Foraminiferan Reticulomyxa filosa.</title>
        <authorList>
            <person name="Glockner G."/>
            <person name="Hulsmann N."/>
            <person name="Schleicher M."/>
            <person name="Noegel A.A."/>
            <person name="Eichinger L."/>
            <person name="Gallinger C."/>
            <person name="Pawlowski J."/>
            <person name="Sierra R."/>
            <person name="Euteneuer U."/>
            <person name="Pillet L."/>
            <person name="Moustafa A."/>
            <person name="Platzer M."/>
            <person name="Groth M."/>
            <person name="Szafranski K."/>
            <person name="Schliwa M."/>
        </authorList>
    </citation>
    <scope>NUCLEOTIDE SEQUENCE [LARGE SCALE GENOMIC DNA]</scope>
</reference>
<evidence type="ECO:0000313" key="4">
    <source>
        <dbReference type="Proteomes" id="UP000023152"/>
    </source>
</evidence>
<evidence type="ECO:0000313" key="3">
    <source>
        <dbReference type="EMBL" id="ETO25460.1"/>
    </source>
</evidence>
<comment type="caution">
    <text evidence="3">The sequence shown here is derived from an EMBL/GenBank/DDBJ whole genome shotgun (WGS) entry which is preliminary data.</text>
</comment>
<proteinExistence type="predicted"/>